<proteinExistence type="predicted"/>
<dbReference type="EMBL" id="CP000393">
    <property type="protein sequence ID" value="ABG49537.1"/>
    <property type="molecule type" value="Genomic_DNA"/>
</dbReference>
<keyword evidence="2" id="KW-0378">Hydrolase</keyword>
<dbReference type="Pfam" id="PF00271">
    <property type="entry name" value="Helicase_C"/>
    <property type="match status" value="1"/>
</dbReference>
<dbReference type="AlphaFoldDB" id="Q11AD7"/>
<keyword evidence="2" id="KW-0067">ATP-binding</keyword>
<dbReference type="Gene3D" id="3.40.50.300">
    <property type="entry name" value="P-loop containing nucleotide triphosphate hydrolases"/>
    <property type="match status" value="1"/>
</dbReference>
<keyword evidence="2" id="KW-0347">Helicase</keyword>
<dbReference type="PROSITE" id="PS51194">
    <property type="entry name" value="HELICASE_CTER"/>
    <property type="match status" value="1"/>
</dbReference>
<evidence type="ECO:0000313" key="2">
    <source>
        <dbReference type="EMBL" id="ABG49537.1"/>
    </source>
</evidence>
<accession>Q11AD7</accession>
<sequence length="1248" mass="144709">MKITDNLGFLFEVGFNIGILADIQHQKYQNNFGDLYVRDLQQLKLPRMVKRMSQNHSIIDPESIKNLEIWSRYFILKGFLGGLIFFREYIKSTKWNLEPKKLKILYYQCCFHGDNSLGTNNKDKLLGIEELLSQFLSVDDLNTNLNRYVNQYLGKKGEFLQADTLILLGDDQQLRIICVDMSIFSVASEKDLVPLNDNKLNNLRKILMTDIKHIHSKSVFSKLRIDTGNTKDFDFVFSSDFKSFFTAFKRKDKETTKLIQAGAYAESFYNFLLKETQIITDKKSVLFNIVGYSDRNISTLCLRPENLNILTTCSEIYKKEDKNKETKVARRKVLDLIKNRAVFSFINGKALTENLKTKKLNFSGDGIARVIHEEKLNDFVNSIDVISDKLAAKLGLKLGLNLRDAHAELIEKALISDNTFVFLTGNPGIGKTTAIANFLKSHLEEGFLFFYISPRIQVNLDLIHKFKSENAQDQELFDDRLFCINTNSIIIQENDNYSTVRYYSNQRQDDFTSKNVRFINYNSQAEPRKQRQRNFHRITVDKIENRKKITAGVLDSVCKGIYAIINDKISNNIVATVSTQSLKITPNGRDTIEHLKTIFKSTYDRKRGVNPDKMYEISQRIKHLFIMIDEITGDDSGVHFLKGINKFLGQYQLTNSEYGFNTKVIVADASIVEQEVIQQHLSQESPEPDKIYFRAAKSQAEALSVQDFQFKNKRAVTINANSYPASSLNITYKVFIQSINFNQYDWKFKEKNQLTKEVDLEILSDIKYFLENYSSSQLLVYIQNKKRLKSLIKNIKESHKNFDEYTDYLEIHASLYDEKRKKIDKYKQDVKIVFMTSSASRGLSFPKAKKILVEIPRFQIEKNLMEVIQVIYRARGQYQENGKKITLDDQEKEIIFYFSDSAIYYPKDNDTSLENYDEERTLSLEESTMNLLDMLLILKLSIMTRIVGAGNLGSKKFLMVPIGGKSISTAGNSFSEKMTNLIRELKNEHNRHPEKQSLQYVYSSLTQILKEAVFSLPNSNSDSKNITYLSLIGFLKTELPTLFNRLDKFLNFGNIETGHLTGNLLVVPIYNQALEETYQIELENQIRRFANNELVNKMLSIMKSKDYPPNIKSAIESPLELIKILKGDKGNINTTQWFEQNSNNLDQYYAVPLFVFISGELMSKYFKQELEEEEEETAFRTLLSKYIHSLYPAYNTLPIGRKYKEFPFIVFRSYSLKEIREKIYSDRYLLTSNELNVLNLILSREERS</sequence>
<organism evidence="2">
    <name type="scientific">Trichodesmium erythraeum (strain IMS101)</name>
    <dbReference type="NCBI Taxonomy" id="203124"/>
    <lineage>
        <taxon>Bacteria</taxon>
        <taxon>Bacillati</taxon>
        <taxon>Cyanobacteriota</taxon>
        <taxon>Cyanophyceae</taxon>
        <taxon>Oscillatoriophycideae</taxon>
        <taxon>Oscillatoriales</taxon>
        <taxon>Microcoleaceae</taxon>
        <taxon>Trichodesmium</taxon>
    </lineage>
</organism>
<dbReference type="GO" id="GO:0004386">
    <property type="term" value="F:helicase activity"/>
    <property type="evidence" value="ECO:0007669"/>
    <property type="project" value="UniProtKB-KW"/>
</dbReference>
<reference evidence="2" key="1">
    <citation type="submission" date="2006-06" db="EMBL/GenBank/DDBJ databases">
        <title>Complete sequence of Trichodesmium erythraeum IMS101.</title>
        <authorList>
            <consortium name="US DOE Joint Genome Institute"/>
            <person name="Copeland A."/>
            <person name="Lucas S."/>
            <person name="Lapidus A."/>
            <person name="Barry K."/>
            <person name="Detter J.C."/>
            <person name="Glavina del Rio T."/>
            <person name="Hammon N."/>
            <person name="Israni S."/>
            <person name="Dalin E."/>
            <person name="Tice H."/>
            <person name="Pitluck S."/>
            <person name="Kiss H."/>
            <person name="Munk A.C."/>
            <person name="Brettin T."/>
            <person name="Bruce D."/>
            <person name="Han C."/>
            <person name="Tapia R."/>
            <person name="Gilna P."/>
            <person name="Schmutz J."/>
            <person name="Larimer F."/>
            <person name="Land M."/>
            <person name="Hauser L."/>
            <person name="Kyrpides N."/>
            <person name="Kim E."/>
            <person name="Richardson P."/>
        </authorList>
    </citation>
    <scope>NUCLEOTIDE SEQUENCE [LARGE SCALE GENOMIC DNA]</scope>
    <source>
        <strain evidence="2">IMS101</strain>
    </source>
</reference>
<dbReference type="RefSeq" id="WP_011609941.1">
    <property type="nucleotide sequence ID" value="NC_008312.1"/>
</dbReference>
<dbReference type="STRING" id="203124.Tery_0012"/>
<keyword evidence="2" id="KW-0547">Nucleotide-binding</keyword>
<dbReference type="SUPFAM" id="SSF52540">
    <property type="entry name" value="P-loop containing nucleoside triphosphate hydrolases"/>
    <property type="match status" value="1"/>
</dbReference>
<dbReference type="OrthoDB" id="5557210at2"/>
<feature type="domain" description="Helicase C-terminal" evidence="1">
    <location>
        <begin position="765"/>
        <end position="935"/>
    </location>
</feature>
<dbReference type="InterPro" id="IPR001650">
    <property type="entry name" value="Helicase_C-like"/>
</dbReference>
<dbReference type="eggNOG" id="COG0513">
    <property type="taxonomic scope" value="Bacteria"/>
</dbReference>
<gene>
    <name evidence="2" type="ordered locus">Tery_0012</name>
</gene>
<dbReference type="KEGG" id="ter:Tery_0012"/>
<dbReference type="InterPro" id="IPR027417">
    <property type="entry name" value="P-loop_NTPase"/>
</dbReference>
<name>Q11AD7_TRIEI</name>
<protein>
    <submittedName>
        <fullName evidence="2">Helicase-like</fullName>
    </submittedName>
</protein>
<dbReference type="HOGENOM" id="CLU_265999_0_0_3"/>
<evidence type="ECO:0000259" key="1">
    <source>
        <dbReference type="PROSITE" id="PS51194"/>
    </source>
</evidence>